<comment type="caution">
    <text evidence="3">The sequence shown here is derived from an EMBL/GenBank/DDBJ whole genome shotgun (WGS) entry which is preliminary data.</text>
</comment>
<dbReference type="PANTHER" id="PTHR35793:SF2">
    <property type="entry name" value="INNER MEMBRANE PROTEIN YJIG"/>
    <property type="match status" value="1"/>
</dbReference>
<evidence type="ECO:0000313" key="3">
    <source>
        <dbReference type="EMBL" id="HJC16108.1"/>
    </source>
</evidence>
<name>A0A9D2SP67_9FIRM</name>
<dbReference type="AlphaFoldDB" id="A0A9D2SP67"/>
<feature type="domain" description="Nucleoside transporter/FeoB GTPase Gate" evidence="2">
    <location>
        <begin position="46"/>
        <end position="143"/>
    </location>
</feature>
<dbReference type="PANTHER" id="PTHR35793">
    <property type="entry name" value="INNER MEMBRANE PROTEIN YJIG"/>
    <property type="match status" value="1"/>
</dbReference>
<accession>A0A9D2SP67</accession>
<gene>
    <name evidence="3" type="ORF">H9705_09905</name>
</gene>
<feature type="transmembrane region" description="Helical" evidence="1">
    <location>
        <begin position="6"/>
        <end position="25"/>
    </location>
</feature>
<organism evidence="3 4">
    <name type="scientific">Candidatus Fusicatenibacter intestinigallinarum</name>
    <dbReference type="NCBI Taxonomy" id="2838598"/>
    <lineage>
        <taxon>Bacteria</taxon>
        <taxon>Bacillati</taxon>
        <taxon>Bacillota</taxon>
        <taxon>Clostridia</taxon>
        <taxon>Lachnospirales</taxon>
        <taxon>Lachnospiraceae</taxon>
        <taxon>Fusicatenibacter</taxon>
    </lineage>
</organism>
<feature type="transmembrane region" description="Helical" evidence="1">
    <location>
        <begin position="119"/>
        <end position="141"/>
    </location>
</feature>
<keyword evidence="1" id="KW-1133">Transmembrane helix</keyword>
<protein>
    <submittedName>
        <fullName evidence="3">Spore maturation protein</fullName>
    </submittedName>
</protein>
<reference evidence="3" key="1">
    <citation type="journal article" date="2021" name="PeerJ">
        <title>Extensive microbial diversity within the chicken gut microbiome revealed by metagenomics and culture.</title>
        <authorList>
            <person name="Gilroy R."/>
            <person name="Ravi A."/>
            <person name="Getino M."/>
            <person name="Pursley I."/>
            <person name="Horton D.L."/>
            <person name="Alikhan N.F."/>
            <person name="Baker D."/>
            <person name="Gharbi K."/>
            <person name="Hall N."/>
            <person name="Watson M."/>
            <person name="Adriaenssens E.M."/>
            <person name="Foster-Nyarko E."/>
            <person name="Jarju S."/>
            <person name="Secka A."/>
            <person name="Antonio M."/>
            <person name="Oren A."/>
            <person name="Chaudhuri R.R."/>
            <person name="La Ragione R."/>
            <person name="Hildebrand F."/>
            <person name="Pallen M.J."/>
        </authorList>
    </citation>
    <scope>NUCLEOTIDE SEQUENCE</scope>
    <source>
        <strain evidence="3">CHK185-5351</strain>
    </source>
</reference>
<sequence length="174" mass="18455">MRVLGLVSDLIIPLLIFYIVGMGLLMKRNVYGDFIRGAKDGLKSIVSILPTLTGLMVSVGVLRSSGALDKLGEILGRVMEPVGFPPELVPLGVVRLFSNSAATGLLLDLYKEYGTDSVIGIAASLMASSTETVFYTMSVYFLAAKVTKTRYTLAGALTATVAGIAASMLLALWM</sequence>
<feature type="transmembrane region" description="Helical" evidence="1">
    <location>
        <begin position="45"/>
        <end position="68"/>
    </location>
</feature>
<evidence type="ECO:0000313" key="4">
    <source>
        <dbReference type="Proteomes" id="UP000823849"/>
    </source>
</evidence>
<keyword evidence="1" id="KW-0812">Transmembrane</keyword>
<reference evidence="3" key="2">
    <citation type="submission" date="2021-04" db="EMBL/GenBank/DDBJ databases">
        <authorList>
            <person name="Gilroy R."/>
        </authorList>
    </citation>
    <scope>NUCLEOTIDE SEQUENCE</scope>
    <source>
        <strain evidence="3">CHK185-5351</strain>
    </source>
</reference>
<keyword evidence="1" id="KW-0472">Membrane</keyword>
<dbReference type="InterPro" id="IPR052549">
    <property type="entry name" value="SpmB"/>
</dbReference>
<proteinExistence type="predicted"/>
<evidence type="ECO:0000259" key="2">
    <source>
        <dbReference type="Pfam" id="PF07670"/>
    </source>
</evidence>
<evidence type="ECO:0000256" key="1">
    <source>
        <dbReference type="SAM" id="Phobius"/>
    </source>
</evidence>
<dbReference type="EMBL" id="DWWU01000040">
    <property type="protein sequence ID" value="HJC16108.1"/>
    <property type="molecule type" value="Genomic_DNA"/>
</dbReference>
<dbReference type="Pfam" id="PF07670">
    <property type="entry name" value="Gate"/>
    <property type="match status" value="1"/>
</dbReference>
<dbReference type="Proteomes" id="UP000823849">
    <property type="component" value="Unassembled WGS sequence"/>
</dbReference>
<dbReference type="InterPro" id="IPR011642">
    <property type="entry name" value="Gate_dom"/>
</dbReference>
<dbReference type="GO" id="GO:0005886">
    <property type="term" value="C:plasma membrane"/>
    <property type="evidence" value="ECO:0007669"/>
    <property type="project" value="TreeGrafter"/>
</dbReference>
<feature type="transmembrane region" description="Helical" evidence="1">
    <location>
        <begin position="153"/>
        <end position="173"/>
    </location>
</feature>